<dbReference type="EMBL" id="BMIY01000003">
    <property type="protein sequence ID" value="GGG53750.1"/>
    <property type="molecule type" value="Genomic_DNA"/>
</dbReference>
<dbReference type="Proteomes" id="UP000627715">
    <property type="component" value="Unassembled WGS sequence"/>
</dbReference>
<reference evidence="1" key="1">
    <citation type="journal article" date="2014" name="Int. J. Syst. Evol. Microbiol.">
        <title>Complete genome sequence of Corynebacterium casei LMG S-19264T (=DSM 44701T), isolated from a smear-ripened cheese.</title>
        <authorList>
            <consortium name="US DOE Joint Genome Institute (JGI-PGF)"/>
            <person name="Walter F."/>
            <person name="Albersmeier A."/>
            <person name="Kalinowski J."/>
            <person name="Ruckert C."/>
        </authorList>
    </citation>
    <scope>NUCLEOTIDE SEQUENCE</scope>
    <source>
        <strain evidence="1">CGMCC 1.15425</strain>
    </source>
</reference>
<evidence type="ECO:0000313" key="1">
    <source>
        <dbReference type="EMBL" id="GGG53750.1"/>
    </source>
</evidence>
<evidence type="ECO:0000313" key="2">
    <source>
        <dbReference type="Proteomes" id="UP000627715"/>
    </source>
</evidence>
<reference evidence="1" key="2">
    <citation type="submission" date="2020-09" db="EMBL/GenBank/DDBJ databases">
        <authorList>
            <person name="Sun Q."/>
            <person name="Zhou Y."/>
        </authorList>
    </citation>
    <scope>NUCLEOTIDE SEQUENCE</scope>
    <source>
        <strain evidence="1">CGMCC 1.15425</strain>
    </source>
</reference>
<name>A0A917GQP2_9GAMM</name>
<accession>A0A917GQP2</accession>
<keyword evidence="2" id="KW-1185">Reference proteome</keyword>
<organism evidence="1 2">
    <name type="scientific">Pseudohongiella nitratireducens</name>
    <dbReference type="NCBI Taxonomy" id="1768907"/>
    <lineage>
        <taxon>Bacteria</taxon>
        <taxon>Pseudomonadati</taxon>
        <taxon>Pseudomonadota</taxon>
        <taxon>Gammaproteobacteria</taxon>
        <taxon>Pseudomonadales</taxon>
        <taxon>Pseudohongiellaceae</taxon>
        <taxon>Pseudohongiella</taxon>
    </lineage>
</organism>
<gene>
    <name evidence="1" type="ORF">GCM10011403_08650</name>
</gene>
<proteinExistence type="predicted"/>
<comment type="caution">
    <text evidence="1">The sequence shown here is derived from an EMBL/GenBank/DDBJ whole genome shotgun (WGS) entry which is preliminary data.</text>
</comment>
<protein>
    <submittedName>
        <fullName evidence="1">Uncharacterized protein</fullName>
    </submittedName>
</protein>
<sequence length="127" mass="13337">MSYSLSDDAGLTVQFPYYYNDGGADLPLFPDEHLTTSYSAVLAVGAQLQASFYAPAGQNISDVQMSMGGQTYTWNDETGFAGAASDVTVITNTNQSVQFLFGSVGGTGNFDFQVTICSEDGGAIDPS</sequence>
<dbReference type="AlphaFoldDB" id="A0A917GQP2"/>